<sequence length="214" mass="23581">MAHLLRAYNAALLRKPMMVQCLTAAAMFGVGDVIAQQAIEGRGKKHDFMRTARLTFYGGAMFGPIMTKWYSFLNRLKFPSPTKALIYRVYLDQAVLTPAGVVFFYASMSALEGQPGAAWPRLQEAYVPTLLRNWAVFVPTQIVNFTLVPPHLRMVTIGVVSLFWNTYLSVMNQDLRKAQAAALEAQTAAILSAEEGKIEDVFAPDSTGGSKGLN</sequence>
<keyword evidence="3 6" id="KW-0812">Transmembrane</keyword>
<name>A0A8H6HVG8_9AGAR</name>
<dbReference type="AlphaFoldDB" id="A0A8H6HVG8"/>
<evidence type="ECO:0000256" key="1">
    <source>
        <dbReference type="ARBA" id="ARBA00004141"/>
    </source>
</evidence>
<evidence type="ECO:0000256" key="4">
    <source>
        <dbReference type="ARBA" id="ARBA00022989"/>
    </source>
</evidence>
<reference evidence="7 8" key="1">
    <citation type="submission" date="2020-07" db="EMBL/GenBank/DDBJ databases">
        <title>Comparative genomics of pyrophilous fungi reveals a link between fire events and developmental genes.</title>
        <authorList>
            <consortium name="DOE Joint Genome Institute"/>
            <person name="Steindorff A.S."/>
            <person name="Carver A."/>
            <person name="Calhoun S."/>
            <person name="Stillman K."/>
            <person name="Liu H."/>
            <person name="Lipzen A."/>
            <person name="Pangilinan J."/>
            <person name="Labutti K."/>
            <person name="Bruns T.D."/>
            <person name="Grigoriev I.V."/>
        </authorList>
    </citation>
    <scope>NUCLEOTIDE SEQUENCE [LARGE SCALE GENOMIC DNA]</scope>
    <source>
        <strain evidence="7 8">CBS 144469</strain>
    </source>
</reference>
<feature type="transmembrane region" description="Helical" evidence="6">
    <location>
        <begin position="85"/>
        <end position="106"/>
    </location>
</feature>
<feature type="transmembrane region" description="Helical" evidence="6">
    <location>
        <begin position="152"/>
        <end position="170"/>
    </location>
</feature>
<feature type="transmembrane region" description="Helical" evidence="6">
    <location>
        <begin position="54"/>
        <end position="73"/>
    </location>
</feature>
<dbReference type="Proteomes" id="UP000521943">
    <property type="component" value="Unassembled WGS sequence"/>
</dbReference>
<dbReference type="PANTHER" id="PTHR11266">
    <property type="entry name" value="PEROXISOMAL MEMBRANE PROTEIN 2, PXMP2 MPV17"/>
    <property type="match status" value="1"/>
</dbReference>
<accession>A0A8H6HVG8</accession>
<dbReference type="GO" id="GO:0016020">
    <property type="term" value="C:membrane"/>
    <property type="evidence" value="ECO:0007669"/>
    <property type="project" value="UniProtKB-SubCell"/>
</dbReference>
<evidence type="ECO:0000313" key="8">
    <source>
        <dbReference type="Proteomes" id="UP000521943"/>
    </source>
</evidence>
<evidence type="ECO:0000313" key="7">
    <source>
        <dbReference type="EMBL" id="KAF6753973.1"/>
    </source>
</evidence>
<keyword evidence="8" id="KW-1185">Reference proteome</keyword>
<comment type="subcellular location">
    <subcellularLocation>
        <location evidence="1">Membrane</location>
        <topology evidence="1">Multi-pass membrane protein</topology>
    </subcellularLocation>
</comment>
<evidence type="ECO:0000256" key="6">
    <source>
        <dbReference type="RuleBase" id="RU363053"/>
    </source>
</evidence>
<keyword evidence="5 6" id="KW-0472">Membrane</keyword>
<protein>
    <submittedName>
        <fullName evidence="7">Uncharacterized protein</fullName>
    </submittedName>
</protein>
<comment type="caution">
    <text evidence="7">The sequence shown here is derived from an EMBL/GenBank/DDBJ whole genome shotgun (WGS) entry which is preliminary data.</text>
</comment>
<dbReference type="PANTHER" id="PTHR11266:SF17">
    <property type="entry name" value="PROTEIN MPV17"/>
    <property type="match status" value="1"/>
</dbReference>
<dbReference type="OrthoDB" id="430207at2759"/>
<comment type="similarity">
    <text evidence="2 6">Belongs to the peroxisomal membrane protein PXMP2/4 family.</text>
</comment>
<gene>
    <name evidence="7" type="ORF">DFP72DRAFT_387809</name>
</gene>
<dbReference type="GO" id="GO:0005739">
    <property type="term" value="C:mitochondrion"/>
    <property type="evidence" value="ECO:0007669"/>
    <property type="project" value="TreeGrafter"/>
</dbReference>
<evidence type="ECO:0000256" key="2">
    <source>
        <dbReference type="ARBA" id="ARBA00006824"/>
    </source>
</evidence>
<keyword evidence="4 6" id="KW-1133">Transmembrane helix</keyword>
<organism evidence="7 8">
    <name type="scientific">Ephemerocybe angulata</name>
    <dbReference type="NCBI Taxonomy" id="980116"/>
    <lineage>
        <taxon>Eukaryota</taxon>
        <taxon>Fungi</taxon>
        <taxon>Dikarya</taxon>
        <taxon>Basidiomycota</taxon>
        <taxon>Agaricomycotina</taxon>
        <taxon>Agaricomycetes</taxon>
        <taxon>Agaricomycetidae</taxon>
        <taxon>Agaricales</taxon>
        <taxon>Agaricineae</taxon>
        <taxon>Psathyrellaceae</taxon>
        <taxon>Ephemerocybe</taxon>
    </lineage>
</organism>
<evidence type="ECO:0000256" key="3">
    <source>
        <dbReference type="ARBA" id="ARBA00022692"/>
    </source>
</evidence>
<evidence type="ECO:0000256" key="5">
    <source>
        <dbReference type="ARBA" id="ARBA00023136"/>
    </source>
</evidence>
<dbReference type="EMBL" id="JACGCI010000036">
    <property type="protein sequence ID" value="KAF6753973.1"/>
    <property type="molecule type" value="Genomic_DNA"/>
</dbReference>
<dbReference type="Pfam" id="PF04117">
    <property type="entry name" value="Mpv17_PMP22"/>
    <property type="match status" value="1"/>
</dbReference>
<dbReference type="InterPro" id="IPR007248">
    <property type="entry name" value="Mpv17_PMP22"/>
</dbReference>
<proteinExistence type="inferred from homology"/>